<evidence type="ECO:0000313" key="2">
    <source>
        <dbReference type="EMBL" id="JAE36947.1"/>
    </source>
</evidence>
<name>A0A0A9HJL2_ARUDO</name>
<dbReference type="AlphaFoldDB" id="A0A0A9HJL2"/>
<keyword evidence="1" id="KW-1133">Transmembrane helix</keyword>
<reference evidence="2" key="1">
    <citation type="submission" date="2014-09" db="EMBL/GenBank/DDBJ databases">
        <authorList>
            <person name="Magalhaes I.L.F."/>
            <person name="Oliveira U."/>
            <person name="Santos F.R."/>
            <person name="Vidigal T.H.D.A."/>
            <person name="Brescovit A.D."/>
            <person name="Santos A.J."/>
        </authorList>
    </citation>
    <scope>NUCLEOTIDE SEQUENCE</scope>
    <source>
        <tissue evidence="2">Shoot tissue taken approximately 20 cm above the soil surface</tissue>
    </source>
</reference>
<dbReference type="EMBL" id="GBRH01160949">
    <property type="protein sequence ID" value="JAE36947.1"/>
    <property type="molecule type" value="Transcribed_RNA"/>
</dbReference>
<reference evidence="2" key="2">
    <citation type="journal article" date="2015" name="Data Brief">
        <title>Shoot transcriptome of the giant reed, Arundo donax.</title>
        <authorList>
            <person name="Barrero R.A."/>
            <person name="Guerrero F.D."/>
            <person name="Moolhuijzen P."/>
            <person name="Goolsby J.A."/>
            <person name="Tidwell J."/>
            <person name="Bellgard S.E."/>
            <person name="Bellgard M.I."/>
        </authorList>
    </citation>
    <scope>NUCLEOTIDE SEQUENCE</scope>
    <source>
        <tissue evidence="2">Shoot tissue taken approximately 20 cm above the soil surface</tissue>
    </source>
</reference>
<sequence length="42" mass="4946">MQACEYAFIYVLNIVPSRDQPLILLLFFFLSCEYPGLVFSRK</sequence>
<protein>
    <submittedName>
        <fullName evidence="2">Uncharacterized protein</fullName>
    </submittedName>
</protein>
<proteinExistence type="predicted"/>
<accession>A0A0A9HJL2</accession>
<keyword evidence="1" id="KW-0812">Transmembrane</keyword>
<feature type="transmembrane region" description="Helical" evidence="1">
    <location>
        <begin position="22"/>
        <end position="40"/>
    </location>
</feature>
<organism evidence="2">
    <name type="scientific">Arundo donax</name>
    <name type="common">Giant reed</name>
    <name type="synonym">Donax arundinaceus</name>
    <dbReference type="NCBI Taxonomy" id="35708"/>
    <lineage>
        <taxon>Eukaryota</taxon>
        <taxon>Viridiplantae</taxon>
        <taxon>Streptophyta</taxon>
        <taxon>Embryophyta</taxon>
        <taxon>Tracheophyta</taxon>
        <taxon>Spermatophyta</taxon>
        <taxon>Magnoliopsida</taxon>
        <taxon>Liliopsida</taxon>
        <taxon>Poales</taxon>
        <taxon>Poaceae</taxon>
        <taxon>PACMAD clade</taxon>
        <taxon>Arundinoideae</taxon>
        <taxon>Arundineae</taxon>
        <taxon>Arundo</taxon>
    </lineage>
</organism>
<keyword evidence="1" id="KW-0472">Membrane</keyword>
<evidence type="ECO:0000256" key="1">
    <source>
        <dbReference type="SAM" id="Phobius"/>
    </source>
</evidence>